<dbReference type="GO" id="GO:0008440">
    <property type="term" value="F:inositol-1,4,5-trisphosphate 3-kinase activity"/>
    <property type="evidence" value="ECO:0007669"/>
    <property type="project" value="TreeGrafter"/>
</dbReference>
<evidence type="ECO:0000256" key="4">
    <source>
        <dbReference type="ARBA" id="ARBA00022777"/>
    </source>
</evidence>
<organism evidence="9 10">
    <name type="scientific">Pinctada imbricata</name>
    <name type="common">Atlantic pearl-oyster</name>
    <name type="synonym">Pinctada martensii</name>
    <dbReference type="NCBI Taxonomy" id="66713"/>
    <lineage>
        <taxon>Eukaryota</taxon>
        <taxon>Metazoa</taxon>
        <taxon>Spiralia</taxon>
        <taxon>Lophotrochozoa</taxon>
        <taxon>Mollusca</taxon>
        <taxon>Bivalvia</taxon>
        <taxon>Autobranchia</taxon>
        <taxon>Pteriomorphia</taxon>
        <taxon>Pterioida</taxon>
        <taxon>Pterioidea</taxon>
        <taxon>Pteriidae</taxon>
        <taxon>Pinctada</taxon>
    </lineage>
</organism>
<evidence type="ECO:0000256" key="5">
    <source>
        <dbReference type="ARBA" id="ARBA00022840"/>
    </source>
</evidence>
<dbReference type="PANTHER" id="PTHR12400">
    <property type="entry name" value="INOSITOL POLYPHOSPHATE KINASE"/>
    <property type="match status" value="1"/>
</dbReference>
<evidence type="ECO:0000256" key="2">
    <source>
        <dbReference type="ARBA" id="ARBA00022679"/>
    </source>
</evidence>
<keyword evidence="4 8" id="KW-0418">Kinase</keyword>
<proteinExistence type="inferred from homology"/>
<dbReference type="GO" id="GO:0051765">
    <property type="term" value="F:inositol tetrakisphosphate kinase activity"/>
    <property type="evidence" value="ECO:0007669"/>
    <property type="project" value="TreeGrafter"/>
</dbReference>
<reference evidence="9" key="1">
    <citation type="submission" date="2019-08" db="EMBL/GenBank/DDBJ databases">
        <title>The improved chromosome-level genome for the pearl oyster Pinctada fucata martensii using PacBio sequencing and Hi-C.</title>
        <authorList>
            <person name="Zheng Z."/>
        </authorList>
    </citation>
    <scope>NUCLEOTIDE SEQUENCE</scope>
    <source>
        <strain evidence="9">ZZ-2019</strain>
        <tissue evidence="9">Adductor muscle</tissue>
    </source>
</reference>
<dbReference type="InterPro" id="IPR005522">
    <property type="entry name" value="IPK"/>
</dbReference>
<sequence>MVLELRRFIPQFFGMVQGSEVCKTSYLKLENLLQDMTKPCVLDIKMGKITIYNPKTKEMEKYDKYYCKKLTEDNIVSNGLAKFFCYQGDLSRDLINSVIEQLEQIEEWFSHQRLFAFYASSILIVFDGDNSASTCDIESSNSDNLETNDTSARTLLNSDSRKSVYCSGRNNRDQDNGLLPDSENSCVQSPRVEVRMIDFTHVFPSREEDSNYLFGLRKLISHLRSVIDSPSGLL</sequence>
<dbReference type="SUPFAM" id="SSF56104">
    <property type="entry name" value="SAICAR synthase-like"/>
    <property type="match status" value="1"/>
</dbReference>
<dbReference type="AlphaFoldDB" id="A0AA89BQW3"/>
<dbReference type="PANTHER" id="PTHR12400:SF51">
    <property type="entry name" value="INOSITOL POLYPHOSPHATE MULTIKINASE"/>
    <property type="match status" value="1"/>
</dbReference>
<evidence type="ECO:0000256" key="1">
    <source>
        <dbReference type="ARBA" id="ARBA00007374"/>
    </source>
</evidence>
<evidence type="ECO:0000313" key="9">
    <source>
        <dbReference type="EMBL" id="KAK3092065.1"/>
    </source>
</evidence>
<dbReference type="Gene3D" id="3.30.470.160">
    <property type="entry name" value="Inositol polyphosphate kinase"/>
    <property type="match status" value="2"/>
</dbReference>
<accession>A0AA89BQW3</accession>
<evidence type="ECO:0000256" key="7">
    <source>
        <dbReference type="ARBA" id="ARBA00036525"/>
    </source>
</evidence>
<dbReference type="InterPro" id="IPR038286">
    <property type="entry name" value="IPK_sf"/>
</dbReference>
<keyword evidence="2 8" id="KW-0808">Transferase</keyword>
<keyword evidence="5" id="KW-0067">ATP-binding</keyword>
<gene>
    <name evidence="9" type="ORF">FSP39_024857</name>
</gene>
<dbReference type="Proteomes" id="UP001186944">
    <property type="component" value="Unassembled WGS sequence"/>
</dbReference>
<keyword evidence="10" id="KW-1185">Reference proteome</keyword>
<evidence type="ECO:0000256" key="8">
    <source>
        <dbReference type="RuleBase" id="RU363090"/>
    </source>
</evidence>
<protein>
    <recommendedName>
        <fullName evidence="8">Kinase</fullName>
        <ecNumber evidence="8">2.7.-.-</ecNumber>
    </recommendedName>
</protein>
<evidence type="ECO:0000313" key="10">
    <source>
        <dbReference type="Proteomes" id="UP001186944"/>
    </source>
</evidence>
<dbReference type="Pfam" id="PF03770">
    <property type="entry name" value="IPK"/>
    <property type="match status" value="1"/>
</dbReference>
<dbReference type="EMBL" id="VSWD01000010">
    <property type="protein sequence ID" value="KAK3092065.1"/>
    <property type="molecule type" value="Genomic_DNA"/>
</dbReference>
<comment type="similarity">
    <text evidence="1 8">Belongs to the inositol phosphokinase (IPK) family.</text>
</comment>
<comment type="catalytic activity">
    <reaction evidence="7">
        <text>1D-myo-inositol 1,3,4,6-tetrakisphosphate + ATP = 1D-myo-inositol 1,3,4,5,6-pentakisphosphate + ADP + H(+)</text>
        <dbReference type="Rhea" id="RHEA:12717"/>
        <dbReference type="ChEBI" id="CHEBI:15378"/>
        <dbReference type="ChEBI" id="CHEBI:30616"/>
        <dbReference type="ChEBI" id="CHEBI:57660"/>
        <dbReference type="ChEBI" id="CHEBI:57733"/>
        <dbReference type="ChEBI" id="CHEBI:456216"/>
        <dbReference type="EC" id="2.7.1.140"/>
    </reaction>
</comment>
<evidence type="ECO:0000256" key="6">
    <source>
        <dbReference type="ARBA" id="ARBA00036164"/>
    </source>
</evidence>
<comment type="caution">
    <text evidence="9">The sequence shown here is derived from an EMBL/GenBank/DDBJ whole genome shotgun (WGS) entry which is preliminary data.</text>
</comment>
<dbReference type="GO" id="GO:0005634">
    <property type="term" value="C:nucleus"/>
    <property type="evidence" value="ECO:0007669"/>
    <property type="project" value="TreeGrafter"/>
</dbReference>
<evidence type="ECO:0000256" key="3">
    <source>
        <dbReference type="ARBA" id="ARBA00022741"/>
    </source>
</evidence>
<dbReference type="EC" id="2.7.-.-" evidence="8"/>
<dbReference type="GO" id="GO:0005524">
    <property type="term" value="F:ATP binding"/>
    <property type="evidence" value="ECO:0007669"/>
    <property type="project" value="UniProtKB-KW"/>
</dbReference>
<dbReference type="GO" id="GO:0005737">
    <property type="term" value="C:cytoplasm"/>
    <property type="evidence" value="ECO:0007669"/>
    <property type="project" value="TreeGrafter"/>
</dbReference>
<dbReference type="GO" id="GO:0032958">
    <property type="term" value="P:inositol phosphate biosynthetic process"/>
    <property type="evidence" value="ECO:0007669"/>
    <property type="project" value="InterPro"/>
</dbReference>
<keyword evidence="3" id="KW-0547">Nucleotide-binding</keyword>
<name>A0AA89BQW3_PINIB</name>
<comment type="catalytic activity">
    <reaction evidence="6">
        <text>1D-myo-inositol 1,4,5-trisphosphate + 2 ATP = 1D-myo-inositol 1,3,4,5,6-pentakisphosphate + 2 ADP + 2 H(+)</text>
        <dbReference type="Rhea" id="RHEA:32359"/>
        <dbReference type="ChEBI" id="CHEBI:15378"/>
        <dbReference type="ChEBI" id="CHEBI:30616"/>
        <dbReference type="ChEBI" id="CHEBI:57733"/>
        <dbReference type="ChEBI" id="CHEBI:203600"/>
        <dbReference type="ChEBI" id="CHEBI:456216"/>
        <dbReference type="EC" id="2.7.1.151"/>
    </reaction>
</comment>